<evidence type="ECO:0000256" key="4">
    <source>
        <dbReference type="ARBA" id="ARBA00022759"/>
    </source>
</evidence>
<dbReference type="InterPro" id="IPR036397">
    <property type="entry name" value="RNaseH_sf"/>
</dbReference>
<evidence type="ECO:0000256" key="7">
    <source>
        <dbReference type="ARBA" id="ARBA00039658"/>
    </source>
</evidence>
<dbReference type="InterPro" id="IPR041373">
    <property type="entry name" value="RT_RNaseH"/>
</dbReference>
<dbReference type="InterPro" id="IPR001584">
    <property type="entry name" value="Integrase_cat-core"/>
</dbReference>
<dbReference type="PROSITE" id="PS50994">
    <property type="entry name" value="INTEGRASE"/>
    <property type="match status" value="1"/>
</dbReference>
<dbReference type="InterPro" id="IPR043502">
    <property type="entry name" value="DNA/RNA_pol_sf"/>
</dbReference>
<keyword evidence="2" id="KW-0548">Nucleotidyltransferase</keyword>
<evidence type="ECO:0000256" key="5">
    <source>
        <dbReference type="ARBA" id="ARBA00022801"/>
    </source>
</evidence>
<keyword evidence="10" id="KW-1185">Reference proteome</keyword>
<dbReference type="EMBL" id="JACTAM010000003">
    <property type="protein sequence ID" value="KAI2666941.1"/>
    <property type="molecule type" value="Genomic_DNA"/>
</dbReference>
<evidence type="ECO:0000256" key="3">
    <source>
        <dbReference type="ARBA" id="ARBA00022722"/>
    </source>
</evidence>
<keyword evidence="1" id="KW-0808">Transferase</keyword>
<dbReference type="Pfam" id="PF00665">
    <property type="entry name" value="rve"/>
    <property type="match status" value="1"/>
</dbReference>
<evidence type="ECO:0000256" key="6">
    <source>
        <dbReference type="ARBA" id="ARBA00022918"/>
    </source>
</evidence>
<dbReference type="Gene3D" id="1.10.340.70">
    <property type="match status" value="1"/>
</dbReference>
<keyword evidence="5" id="KW-0378">Hydrolase</keyword>
<evidence type="ECO:0000313" key="9">
    <source>
        <dbReference type="EMBL" id="KAI2666941.1"/>
    </source>
</evidence>
<gene>
    <name evidence="9" type="ORF">H4Q32_027800</name>
</gene>
<protein>
    <recommendedName>
        <fullName evidence="7">Gypsy retrotransposon integrase-like protein 1</fullName>
    </recommendedName>
</protein>
<sequence length="484" mass="55624">MKLEFLALKWAVAEKFREYLLGQKCLVYTDNNPLSHLQTAKLGALEQRWANQLADFDLEIKYKPGRSNINADALSRKKNTASVAELAMTTAIPKELYQCAYDSQRVVVSETISAFPEQPKENLGALQEADPFIGQFLVYWNRQRPPDAQERAAESSVVLELARQWGKLVKIEGVLYRRFCPQEEHREIRQFVLPAVLREIVLTSLHDDHGHQGIERTASLVRTRCYWPGMFKFIEEWCKKCQRCTLAKVVRPKVQSFMGHLMAERPLDILAIDFTLLEPPSNGLENVLVLTDVFSKFTHAIPTKDQTAATVVCVLVERWFYLFGVPRQIHSDQGRCFESKLICRLCGISKTRTSPYRPQGNGQCERFNRTMHDLLRTLPPEEKCHWPDHLAQVVFAYNTTEHQSTGYSPYVLMFGQEPYLPVDFLLGLDSHAQSNVVHKNNLERIFSRARAPLQCATEHRARLNDLQVGQEKLRARLCIKEPIT</sequence>
<reference evidence="9 10" key="1">
    <citation type="submission" date="2022-01" db="EMBL/GenBank/DDBJ databases">
        <title>A high-quality chromosome-level genome assembly of rohu carp, Labeo rohita.</title>
        <authorList>
            <person name="Arick M.A. II"/>
            <person name="Hsu C.-Y."/>
            <person name="Magbanua Z."/>
            <person name="Pechanova O."/>
            <person name="Grover C."/>
            <person name="Miller E."/>
            <person name="Thrash A."/>
            <person name="Ezzel L."/>
            <person name="Alam S."/>
            <person name="Benzie J."/>
            <person name="Hamilton M."/>
            <person name="Karsi A."/>
            <person name="Lawrence M.L."/>
            <person name="Peterson D.G."/>
        </authorList>
    </citation>
    <scope>NUCLEOTIDE SEQUENCE [LARGE SCALE GENOMIC DNA]</scope>
    <source>
        <strain evidence="10">BAU-BD-2019</strain>
        <tissue evidence="9">Blood</tissue>
    </source>
</reference>
<dbReference type="InterPro" id="IPR050951">
    <property type="entry name" value="Retrovirus_Pol_polyprotein"/>
</dbReference>
<feature type="domain" description="Integrase catalytic" evidence="8">
    <location>
        <begin position="262"/>
        <end position="417"/>
    </location>
</feature>
<evidence type="ECO:0000256" key="2">
    <source>
        <dbReference type="ARBA" id="ARBA00022695"/>
    </source>
</evidence>
<organism evidence="9 10">
    <name type="scientific">Labeo rohita</name>
    <name type="common">Indian major carp</name>
    <name type="synonym">Cyprinus rohita</name>
    <dbReference type="NCBI Taxonomy" id="84645"/>
    <lineage>
        <taxon>Eukaryota</taxon>
        <taxon>Metazoa</taxon>
        <taxon>Chordata</taxon>
        <taxon>Craniata</taxon>
        <taxon>Vertebrata</taxon>
        <taxon>Euteleostomi</taxon>
        <taxon>Actinopterygii</taxon>
        <taxon>Neopterygii</taxon>
        <taxon>Teleostei</taxon>
        <taxon>Ostariophysi</taxon>
        <taxon>Cypriniformes</taxon>
        <taxon>Cyprinidae</taxon>
        <taxon>Labeoninae</taxon>
        <taxon>Labeonini</taxon>
        <taxon>Labeo</taxon>
    </lineage>
</organism>
<dbReference type="Gene3D" id="3.30.420.10">
    <property type="entry name" value="Ribonuclease H-like superfamily/Ribonuclease H"/>
    <property type="match status" value="1"/>
</dbReference>
<dbReference type="Proteomes" id="UP000830375">
    <property type="component" value="Unassembled WGS sequence"/>
</dbReference>
<proteinExistence type="predicted"/>
<dbReference type="PANTHER" id="PTHR37984:SF15">
    <property type="entry name" value="INTEGRASE CATALYTIC DOMAIN-CONTAINING PROTEIN"/>
    <property type="match status" value="1"/>
</dbReference>
<dbReference type="Pfam" id="PF17917">
    <property type="entry name" value="RT_RNaseH"/>
    <property type="match status" value="1"/>
</dbReference>
<accession>A0ABQ8MXR4</accession>
<name>A0ABQ8MXR4_LABRO</name>
<keyword evidence="4" id="KW-0255">Endonuclease</keyword>
<dbReference type="PANTHER" id="PTHR37984">
    <property type="entry name" value="PROTEIN CBG26694"/>
    <property type="match status" value="1"/>
</dbReference>
<dbReference type="Pfam" id="PF17921">
    <property type="entry name" value="Integrase_H2C2"/>
    <property type="match status" value="1"/>
</dbReference>
<keyword evidence="6" id="KW-0695">RNA-directed DNA polymerase</keyword>
<dbReference type="SUPFAM" id="SSF53098">
    <property type="entry name" value="Ribonuclease H-like"/>
    <property type="match status" value="1"/>
</dbReference>
<dbReference type="CDD" id="cd09274">
    <property type="entry name" value="RNase_HI_RT_Ty3"/>
    <property type="match status" value="1"/>
</dbReference>
<evidence type="ECO:0000313" key="10">
    <source>
        <dbReference type="Proteomes" id="UP000830375"/>
    </source>
</evidence>
<keyword evidence="3" id="KW-0540">Nuclease</keyword>
<evidence type="ECO:0000259" key="8">
    <source>
        <dbReference type="PROSITE" id="PS50994"/>
    </source>
</evidence>
<dbReference type="InterPro" id="IPR012337">
    <property type="entry name" value="RNaseH-like_sf"/>
</dbReference>
<comment type="caution">
    <text evidence="9">The sequence shown here is derived from an EMBL/GenBank/DDBJ whole genome shotgun (WGS) entry which is preliminary data.</text>
</comment>
<evidence type="ECO:0000256" key="1">
    <source>
        <dbReference type="ARBA" id="ARBA00022679"/>
    </source>
</evidence>
<dbReference type="SUPFAM" id="SSF56672">
    <property type="entry name" value="DNA/RNA polymerases"/>
    <property type="match status" value="1"/>
</dbReference>
<dbReference type="InterPro" id="IPR041588">
    <property type="entry name" value="Integrase_H2C2"/>
</dbReference>